<evidence type="ECO:0000256" key="1">
    <source>
        <dbReference type="SAM" id="MobiDB-lite"/>
    </source>
</evidence>
<feature type="chain" id="PRO_5009276096" description="Copper(I)-binding protein" evidence="2">
    <location>
        <begin position="21"/>
        <end position="168"/>
    </location>
</feature>
<keyword evidence="4" id="KW-1185">Reference proteome</keyword>
<dbReference type="Proteomes" id="UP000243063">
    <property type="component" value="Chromosome I"/>
</dbReference>
<name>A0A1H2HWN3_9GAMM</name>
<dbReference type="Gene3D" id="2.60.40.1890">
    <property type="entry name" value="PCu(A)C copper chaperone"/>
    <property type="match status" value="1"/>
</dbReference>
<dbReference type="InterPro" id="IPR036182">
    <property type="entry name" value="PCuAC_sf"/>
</dbReference>
<evidence type="ECO:0000313" key="3">
    <source>
        <dbReference type="EMBL" id="SDU36301.1"/>
    </source>
</evidence>
<evidence type="ECO:0008006" key="5">
    <source>
        <dbReference type="Google" id="ProtNLM"/>
    </source>
</evidence>
<dbReference type="SUPFAM" id="SSF110087">
    <property type="entry name" value="DR1885-like metal-binding protein"/>
    <property type="match status" value="1"/>
</dbReference>
<protein>
    <recommendedName>
        <fullName evidence="5">Copper(I)-binding protein</fullName>
    </recommendedName>
</protein>
<dbReference type="RefSeq" id="WP_090215184.1">
    <property type="nucleotide sequence ID" value="NZ_LT629780.1"/>
</dbReference>
<dbReference type="OrthoDB" id="9796962at2"/>
<gene>
    <name evidence="3" type="ORF">SAMN05216580_2573</name>
</gene>
<accession>A0A1H2HWN3</accession>
<keyword evidence="2" id="KW-0732">Signal</keyword>
<dbReference type="InterPro" id="IPR007410">
    <property type="entry name" value="LpqE-like"/>
</dbReference>
<dbReference type="PANTHER" id="PTHR36302">
    <property type="entry name" value="BLR7088 PROTEIN"/>
    <property type="match status" value="1"/>
</dbReference>
<dbReference type="AlphaFoldDB" id="A0A1H2HWN3"/>
<organism evidence="3 4">
    <name type="scientific">Geopseudomonas guangdongensis</name>
    <dbReference type="NCBI Taxonomy" id="1245526"/>
    <lineage>
        <taxon>Bacteria</taxon>
        <taxon>Pseudomonadati</taxon>
        <taxon>Pseudomonadota</taxon>
        <taxon>Gammaproteobacteria</taxon>
        <taxon>Pseudomonadales</taxon>
        <taxon>Pseudomonadaceae</taxon>
        <taxon>Geopseudomonas</taxon>
    </lineage>
</organism>
<feature type="signal peptide" evidence="2">
    <location>
        <begin position="1"/>
        <end position="20"/>
    </location>
</feature>
<dbReference type="InterPro" id="IPR058248">
    <property type="entry name" value="Lxx211020-like"/>
</dbReference>
<evidence type="ECO:0000313" key="4">
    <source>
        <dbReference type="Proteomes" id="UP000243063"/>
    </source>
</evidence>
<dbReference type="Pfam" id="PF04314">
    <property type="entry name" value="PCuAC"/>
    <property type="match status" value="1"/>
</dbReference>
<sequence>MPIRPLTLAALLACALPVFAHDYKVGDLQIDHPWSRELPPNAPAGAAYFTLHNGAAQADRLLGASTPRAEHSELHNHVHRDGLMKMEEVPSVEVPAQGEVRFQPGGLHVMLFGLKQPLKAGEHFPLTLEFEKAGKVEVQVQVESAEARVPTGHGEHEGHAGGHGHGQH</sequence>
<dbReference type="EMBL" id="LT629780">
    <property type="protein sequence ID" value="SDU36301.1"/>
    <property type="molecule type" value="Genomic_DNA"/>
</dbReference>
<feature type="region of interest" description="Disordered" evidence="1">
    <location>
        <begin position="145"/>
        <end position="168"/>
    </location>
</feature>
<evidence type="ECO:0000256" key="2">
    <source>
        <dbReference type="SAM" id="SignalP"/>
    </source>
</evidence>
<reference evidence="4" key="1">
    <citation type="submission" date="2016-10" db="EMBL/GenBank/DDBJ databases">
        <authorList>
            <person name="Varghese N."/>
            <person name="Submissions S."/>
        </authorList>
    </citation>
    <scope>NUCLEOTIDE SEQUENCE [LARGE SCALE GENOMIC DNA]</scope>
    <source>
        <strain evidence="4">CCTCC 2012022</strain>
    </source>
</reference>
<proteinExistence type="predicted"/>
<dbReference type="STRING" id="1245526.SAMN05216580_2573"/>
<dbReference type="PANTHER" id="PTHR36302:SF1">
    <property type="entry name" value="COPPER CHAPERONE PCU(A)C"/>
    <property type="match status" value="1"/>
</dbReference>